<evidence type="ECO:0000259" key="1">
    <source>
        <dbReference type="SMART" id="SM00642"/>
    </source>
</evidence>
<keyword evidence="2" id="KW-0326">Glycosidase</keyword>
<organism evidence="2 3">
    <name type="scientific">Salinibacter ruber (strain M8)</name>
    <dbReference type="NCBI Taxonomy" id="761659"/>
    <lineage>
        <taxon>Bacteria</taxon>
        <taxon>Pseudomonadati</taxon>
        <taxon>Rhodothermota</taxon>
        <taxon>Rhodothermia</taxon>
        <taxon>Rhodothermales</taxon>
        <taxon>Salinibacteraceae</taxon>
        <taxon>Salinibacter</taxon>
    </lineage>
</organism>
<feature type="domain" description="Glycosyl hydrolase family 13 catalytic" evidence="1">
    <location>
        <begin position="119"/>
        <end position="444"/>
    </location>
</feature>
<dbReference type="InterPro" id="IPR006047">
    <property type="entry name" value="GH13_cat_dom"/>
</dbReference>
<dbReference type="HOGENOM" id="CLU_032719_1_0_10"/>
<dbReference type="Proteomes" id="UP000000933">
    <property type="component" value="Chromosome"/>
</dbReference>
<dbReference type="CDD" id="cd11313">
    <property type="entry name" value="AmyAc_arch_bac_AmyA"/>
    <property type="match status" value="1"/>
</dbReference>
<dbReference type="InterPro" id="IPR017853">
    <property type="entry name" value="GH"/>
</dbReference>
<dbReference type="GO" id="GO:0005975">
    <property type="term" value="P:carbohydrate metabolic process"/>
    <property type="evidence" value="ECO:0007669"/>
    <property type="project" value="InterPro"/>
</dbReference>
<dbReference type="SUPFAM" id="SSF51445">
    <property type="entry name" value="(Trans)glycosidases"/>
    <property type="match status" value="1"/>
</dbReference>
<dbReference type="Gene3D" id="2.60.40.1180">
    <property type="entry name" value="Golgi alpha-mannosidase II"/>
    <property type="match status" value="1"/>
</dbReference>
<dbReference type="GO" id="GO:0004556">
    <property type="term" value="F:alpha-amylase activity"/>
    <property type="evidence" value="ECO:0007669"/>
    <property type="project" value="UniProtKB-EC"/>
</dbReference>
<dbReference type="SUPFAM" id="SSF51011">
    <property type="entry name" value="Glycosyl hydrolase domain"/>
    <property type="match status" value="1"/>
</dbReference>
<evidence type="ECO:0000313" key="2">
    <source>
        <dbReference type="EMBL" id="CBH25457.1"/>
    </source>
</evidence>
<proteinExistence type="predicted"/>
<dbReference type="AlphaFoldDB" id="D5HBQ2"/>
<accession>D5HBQ2</accession>
<reference evidence="2 3" key="1">
    <citation type="journal article" date="2010" name="ISME J.">
        <title>Fine-scale evolution: genomic, phenotypic and ecological differentiation in two coexisting Salinibacter ruber strains.</title>
        <authorList>
            <person name="Pena A."/>
            <person name="Teeling H."/>
            <person name="Huerta-Cepas J."/>
            <person name="Santos F."/>
            <person name="Yarza P."/>
            <person name="Brito-Echeverria J."/>
            <person name="Lucio M."/>
            <person name="Schmitt-Kopplin P."/>
            <person name="Meseguer I."/>
            <person name="Schenowitz C."/>
            <person name="Dossat C."/>
            <person name="Barbe V."/>
            <person name="Dopazo J."/>
            <person name="Rossello-Mora R."/>
            <person name="Schuler M."/>
            <person name="Glockner F.O."/>
            <person name="Amann R."/>
            <person name="Gabaldon T."/>
            <person name="Anton J."/>
        </authorList>
    </citation>
    <scope>NUCLEOTIDE SEQUENCE [LARGE SCALE GENOMIC DNA]</scope>
    <source>
        <strain evidence="2 3">M8</strain>
    </source>
</reference>
<dbReference type="EC" id="3.2.1.1" evidence="2"/>
<keyword evidence="2" id="KW-0378">Hydrolase</keyword>
<dbReference type="Gene3D" id="3.20.20.80">
    <property type="entry name" value="Glycosidases"/>
    <property type="match status" value="1"/>
</dbReference>
<name>D5HBQ2_SALRM</name>
<dbReference type="PANTHER" id="PTHR47786:SF2">
    <property type="entry name" value="GLYCOSYL HYDROLASE FAMILY 13 CATALYTIC DOMAIN-CONTAINING PROTEIN"/>
    <property type="match status" value="1"/>
</dbReference>
<dbReference type="InterPro" id="IPR013780">
    <property type="entry name" value="Glyco_hydro_b"/>
</dbReference>
<evidence type="ECO:0000313" key="3">
    <source>
        <dbReference type="Proteomes" id="UP000000933"/>
    </source>
</evidence>
<dbReference type="KEGG" id="srm:SRM_02536"/>
<dbReference type="SMART" id="SM00642">
    <property type="entry name" value="Aamy"/>
    <property type="match status" value="1"/>
</dbReference>
<sequence length="533" mass="58992">MRGPWRSPCGACRVAHVPRRRSGEGDRGEATTEDGTWGRSGSFLYCIPVALRRPRRATGTVVSCPVAVFVMPHRPVLLALASALAIGLVGCASPSNESASPSIDGVGEPAWVQDATVYEVFVPDASAEGTFQGLIGRLDEIQAMGVNTLWLMPIHPIGEKRRKSDIGALGSPYSIRDYYDVNPDYGTKEDFRALVDSVHARDMHIIIDLVANHTAWDHPWLDEHPDMYSDGPINGFTVPVLNGDTTNWTDVVELDFENPRTRQEMIDVMQYWVREFNIDGYRADVAHAVPLDFWENAIDSVEARKEVLMLAEAARPEMHEVGFDQTYAWPFYGALKRVWEEDAPVRTLATQVDTTLANLPEAARRLRFTTNHDETMWDAPPPALFDGLEGSTAAFVLATSMPGAPLVYNGQELGVTDSVSFFARTPYDWSQTPDVRRFYRDYLRLYGDSPALRTGALTVHTPDAEDVLVYERATDTDSLLVAVNVRDASREVSLPDGYADAPLTDALTGASVEGATMTLEGYDYRVLRRATAE</sequence>
<protein>
    <submittedName>
        <fullName evidence="2">Alpha-amylase, putative</fullName>
        <ecNumber evidence="2">3.2.1.1</ecNumber>
    </submittedName>
</protein>
<gene>
    <name evidence="2" type="primary">malS</name>
    <name evidence="2" type="ordered locus">SRM_02536</name>
</gene>
<dbReference type="PANTHER" id="PTHR47786">
    <property type="entry name" value="ALPHA-1,4-GLUCAN:MALTOSE-1-PHOSPHATE MALTOSYLTRANSFERASE"/>
    <property type="match status" value="1"/>
</dbReference>
<dbReference type="Pfam" id="PF00128">
    <property type="entry name" value="Alpha-amylase"/>
    <property type="match status" value="2"/>
</dbReference>
<dbReference type="EMBL" id="FP565814">
    <property type="protein sequence ID" value="CBH25457.1"/>
    <property type="molecule type" value="Genomic_DNA"/>
</dbReference>
<reference evidence="3" key="2">
    <citation type="submission" date="2010-04" db="EMBL/GenBank/DDBJ databases">
        <title>Genome sequence of Salinibacter ruber M8.</title>
        <authorList>
            <consortium name="Genoscope"/>
        </authorList>
    </citation>
    <scope>NUCLEOTIDE SEQUENCE [LARGE SCALE GENOMIC DNA]</scope>
    <source>
        <strain evidence="3">M8</strain>
    </source>
</reference>